<dbReference type="InterPro" id="IPR001130">
    <property type="entry name" value="TatD-like"/>
</dbReference>
<reference evidence="2 3" key="1">
    <citation type="journal article" date="2017" name="Nat. Ecol. Evol.">
        <title>Scallop genome provides insights into evolution of bilaterian karyotype and development.</title>
        <authorList>
            <person name="Wang S."/>
            <person name="Zhang J."/>
            <person name="Jiao W."/>
            <person name="Li J."/>
            <person name="Xun X."/>
            <person name="Sun Y."/>
            <person name="Guo X."/>
            <person name="Huan P."/>
            <person name="Dong B."/>
            <person name="Zhang L."/>
            <person name="Hu X."/>
            <person name="Sun X."/>
            <person name="Wang J."/>
            <person name="Zhao C."/>
            <person name="Wang Y."/>
            <person name="Wang D."/>
            <person name="Huang X."/>
            <person name="Wang R."/>
            <person name="Lv J."/>
            <person name="Li Y."/>
            <person name="Zhang Z."/>
            <person name="Liu B."/>
            <person name="Lu W."/>
            <person name="Hui Y."/>
            <person name="Liang J."/>
            <person name="Zhou Z."/>
            <person name="Hou R."/>
            <person name="Li X."/>
            <person name="Liu Y."/>
            <person name="Li H."/>
            <person name="Ning X."/>
            <person name="Lin Y."/>
            <person name="Zhao L."/>
            <person name="Xing Q."/>
            <person name="Dou J."/>
            <person name="Li Y."/>
            <person name="Mao J."/>
            <person name="Guo H."/>
            <person name="Dou H."/>
            <person name="Li T."/>
            <person name="Mu C."/>
            <person name="Jiang W."/>
            <person name="Fu Q."/>
            <person name="Fu X."/>
            <person name="Miao Y."/>
            <person name="Liu J."/>
            <person name="Yu Q."/>
            <person name="Li R."/>
            <person name="Liao H."/>
            <person name="Li X."/>
            <person name="Kong Y."/>
            <person name="Jiang Z."/>
            <person name="Chourrout D."/>
            <person name="Li R."/>
            <person name="Bao Z."/>
        </authorList>
    </citation>
    <scope>NUCLEOTIDE SEQUENCE [LARGE SCALE GENOMIC DNA]</scope>
    <source>
        <strain evidence="2 3">PY_sf001</strain>
    </source>
</reference>
<dbReference type="Gene3D" id="3.20.20.140">
    <property type="entry name" value="Metal-dependent hydrolases"/>
    <property type="match status" value="1"/>
</dbReference>
<gene>
    <name evidence="2" type="ORF">KP79_PYT00229</name>
</gene>
<proteinExistence type="inferred from homology"/>
<dbReference type="InterPro" id="IPR032466">
    <property type="entry name" value="Metal_Hydrolase"/>
</dbReference>
<dbReference type="OrthoDB" id="9980814at2759"/>
<dbReference type="SUPFAM" id="SSF51556">
    <property type="entry name" value="Metallo-dependent hydrolases"/>
    <property type="match status" value="1"/>
</dbReference>
<organism evidence="2 3">
    <name type="scientific">Mizuhopecten yessoensis</name>
    <name type="common">Japanese scallop</name>
    <name type="synonym">Patinopecten yessoensis</name>
    <dbReference type="NCBI Taxonomy" id="6573"/>
    <lineage>
        <taxon>Eukaryota</taxon>
        <taxon>Metazoa</taxon>
        <taxon>Spiralia</taxon>
        <taxon>Lophotrochozoa</taxon>
        <taxon>Mollusca</taxon>
        <taxon>Bivalvia</taxon>
        <taxon>Autobranchia</taxon>
        <taxon>Pteriomorphia</taxon>
        <taxon>Pectinida</taxon>
        <taxon>Pectinoidea</taxon>
        <taxon>Pectinidae</taxon>
        <taxon>Mizuhopecten</taxon>
    </lineage>
</organism>
<name>A0A210R3R4_MIZYE</name>
<dbReference type="GO" id="GO:0016788">
    <property type="term" value="F:hydrolase activity, acting on ester bonds"/>
    <property type="evidence" value="ECO:0007669"/>
    <property type="project" value="InterPro"/>
</dbReference>
<protein>
    <submittedName>
        <fullName evidence="2">Uncharacterized protein</fullName>
    </submittedName>
</protein>
<evidence type="ECO:0000256" key="1">
    <source>
        <dbReference type="ARBA" id="ARBA00009275"/>
    </source>
</evidence>
<evidence type="ECO:0000313" key="2">
    <source>
        <dbReference type="EMBL" id="OWF55564.1"/>
    </source>
</evidence>
<dbReference type="Pfam" id="PF01026">
    <property type="entry name" value="TatD_DNase"/>
    <property type="match status" value="1"/>
</dbReference>
<dbReference type="Proteomes" id="UP000242188">
    <property type="component" value="Unassembled WGS sequence"/>
</dbReference>
<accession>A0A210R3R4</accession>
<comment type="caution">
    <text evidence="2">The sequence shown here is derived from an EMBL/GenBank/DDBJ whole genome shotgun (WGS) entry which is preliminary data.</text>
</comment>
<comment type="similarity">
    <text evidence="1">Belongs to the metallo-dependent hydrolases superfamily. TatD-type hydrolase family.</text>
</comment>
<dbReference type="AlphaFoldDB" id="A0A210R3R4"/>
<evidence type="ECO:0000313" key="3">
    <source>
        <dbReference type="Proteomes" id="UP000242188"/>
    </source>
</evidence>
<dbReference type="EMBL" id="NEDP02000607">
    <property type="protein sequence ID" value="OWF55564.1"/>
    <property type="molecule type" value="Genomic_DNA"/>
</dbReference>
<keyword evidence="3" id="KW-1185">Reference proteome</keyword>
<sequence>MWRKRVGVSDSLPPWNKEHTSLQALVANFCYPRNWPSTAERESIRKDQKIYLTFGIHPRLVGLESEMTQQRWLRDLHSMCKAKNVVTVGECGFDTTDHPPAKILDFQQQMNR</sequence>